<dbReference type="EMBL" id="CP129971">
    <property type="protein sequence ID" value="WMN12883.1"/>
    <property type="molecule type" value="Genomic_DNA"/>
</dbReference>
<feature type="transmembrane region" description="Helical" evidence="6">
    <location>
        <begin position="204"/>
        <end position="222"/>
    </location>
</feature>
<keyword evidence="3 6" id="KW-0812">Transmembrane</keyword>
<evidence type="ECO:0000256" key="3">
    <source>
        <dbReference type="ARBA" id="ARBA00022692"/>
    </source>
</evidence>
<dbReference type="Proteomes" id="UP001230496">
    <property type="component" value="Chromosome"/>
</dbReference>
<keyword evidence="9" id="KW-1185">Reference proteome</keyword>
<evidence type="ECO:0000256" key="2">
    <source>
        <dbReference type="ARBA" id="ARBA00007362"/>
    </source>
</evidence>
<dbReference type="PANTHER" id="PTHR32322:SF2">
    <property type="entry name" value="EAMA DOMAIN-CONTAINING PROTEIN"/>
    <property type="match status" value="1"/>
</dbReference>
<gene>
    <name evidence="8" type="ORF">QYS49_34905</name>
</gene>
<dbReference type="AlphaFoldDB" id="A0AA51NCZ1"/>
<evidence type="ECO:0000256" key="6">
    <source>
        <dbReference type="SAM" id="Phobius"/>
    </source>
</evidence>
<dbReference type="InterPro" id="IPR050638">
    <property type="entry name" value="AA-Vitamin_Transporters"/>
</dbReference>
<evidence type="ECO:0000256" key="5">
    <source>
        <dbReference type="ARBA" id="ARBA00023136"/>
    </source>
</evidence>
<evidence type="ECO:0000259" key="7">
    <source>
        <dbReference type="Pfam" id="PF00892"/>
    </source>
</evidence>
<dbReference type="InterPro" id="IPR037185">
    <property type="entry name" value="EmrE-like"/>
</dbReference>
<evidence type="ECO:0000256" key="1">
    <source>
        <dbReference type="ARBA" id="ARBA00004141"/>
    </source>
</evidence>
<name>A0AA51NCZ1_9BACT</name>
<dbReference type="RefSeq" id="WP_308351244.1">
    <property type="nucleotide sequence ID" value="NZ_CP129971.1"/>
</dbReference>
<organism evidence="8 9">
    <name type="scientific">Marivirga salinarum</name>
    <dbReference type="NCBI Taxonomy" id="3059078"/>
    <lineage>
        <taxon>Bacteria</taxon>
        <taxon>Pseudomonadati</taxon>
        <taxon>Bacteroidota</taxon>
        <taxon>Cytophagia</taxon>
        <taxon>Cytophagales</taxon>
        <taxon>Marivirgaceae</taxon>
        <taxon>Marivirga</taxon>
    </lineage>
</organism>
<feature type="transmembrane region" description="Helical" evidence="6">
    <location>
        <begin position="319"/>
        <end position="337"/>
    </location>
</feature>
<comment type="similarity">
    <text evidence="2">Belongs to the EamA transporter family.</text>
</comment>
<reference evidence="8 9" key="1">
    <citation type="submission" date="2023-08" db="EMBL/GenBank/DDBJ databases">
        <title>Comparative genomics and taxonomic characterization of three novel marine species of genus Marivirga.</title>
        <authorList>
            <person name="Muhammad N."/>
            <person name="Kim S.-G."/>
        </authorList>
    </citation>
    <scope>NUCLEOTIDE SEQUENCE [LARGE SCALE GENOMIC DNA]</scope>
    <source>
        <strain evidence="8 9">BDSF4-3</strain>
    </source>
</reference>
<feature type="transmembrane region" description="Helical" evidence="6">
    <location>
        <begin position="118"/>
        <end position="138"/>
    </location>
</feature>
<dbReference type="SUPFAM" id="SSF103481">
    <property type="entry name" value="Multidrug resistance efflux transporter EmrE"/>
    <property type="match status" value="2"/>
</dbReference>
<evidence type="ECO:0000256" key="4">
    <source>
        <dbReference type="ARBA" id="ARBA00022989"/>
    </source>
</evidence>
<feature type="transmembrane region" description="Helical" evidence="6">
    <location>
        <begin position="234"/>
        <end position="251"/>
    </location>
</feature>
<evidence type="ECO:0000313" key="9">
    <source>
        <dbReference type="Proteomes" id="UP001230496"/>
    </source>
</evidence>
<protein>
    <submittedName>
        <fullName evidence="8">DMT family transporter</fullName>
    </submittedName>
</protein>
<evidence type="ECO:0000313" key="8">
    <source>
        <dbReference type="EMBL" id="WMN12883.1"/>
    </source>
</evidence>
<keyword evidence="4 6" id="KW-1133">Transmembrane helix</keyword>
<dbReference type="InterPro" id="IPR000620">
    <property type="entry name" value="EamA_dom"/>
</dbReference>
<feature type="transmembrane region" description="Helical" evidence="6">
    <location>
        <begin position="144"/>
        <end position="163"/>
    </location>
</feature>
<dbReference type="Pfam" id="PF00892">
    <property type="entry name" value="EamA"/>
    <property type="match status" value="2"/>
</dbReference>
<feature type="transmembrane region" description="Helical" evidence="6">
    <location>
        <begin position="175"/>
        <end position="192"/>
    </location>
</feature>
<proteinExistence type="inferred from homology"/>
<feature type="domain" description="EamA" evidence="7">
    <location>
        <begin position="203"/>
        <end position="336"/>
    </location>
</feature>
<dbReference type="KEGG" id="msaa:QYS49_34905"/>
<dbReference type="GO" id="GO:0016020">
    <property type="term" value="C:membrane"/>
    <property type="evidence" value="ECO:0007669"/>
    <property type="project" value="UniProtKB-SubCell"/>
</dbReference>
<keyword evidence="5 6" id="KW-0472">Membrane</keyword>
<feature type="transmembrane region" description="Helical" evidence="6">
    <location>
        <begin position="54"/>
        <end position="75"/>
    </location>
</feature>
<accession>A0AA51NCZ1</accession>
<comment type="subcellular location">
    <subcellularLocation>
        <location evidence="1">Membrane</location>
        <topology evidence="1">Multi-pass membrane protein</topology>
    </subcellularLocation>
</comment>
<sequence>MLKAQADACASYEGSQLLEGNLCATFYISIFIPHISKISSFLQSKKLKGMIRGAILVFLGACSFGVLTTLVKISYKEGFTLAEVTGAQVFFGALILWLILAGRALFQNIKFHFTWKNSWKVLLTGISTGLVSLCYYKSIQELPASIGILLLMQFTWISLLLEIIIHRKFPTRMQWVSVIFILFGTYLAGNVYSLDNIPFSLEGIGYGFLAGFFYAVFIWANGRVGNALIPVQKSAMMITGSCIFIFMIFPPEFLWNGSLSAGLWSWGLVFALFGTVIPPLFYAYGIPQTGVGLSSILSSAELPVAVFFSSWLLAEEVTALQWVGVATILFAIVVANVKKAKKEV</sequence>
<feature type="transmembrane region" description="Helical" evidence="6">
    <location>
        <begin position="263"/>
        <end position="284"/>
    </location>
</feature>
<dbReference type="PANTHER" id="PTHR32322">
    <property type="entry name" value="INNER MEMBRANE TRANSPORTER"/>
    <property type="match status" value="1"/>
</dbReference>
<feature type="transmembrane region" description="Helical" evidence="6">
    <location>
        <begin position="291"/>
        <end position="313"/>
    </location>
</feature>
<feature type="domain" description="EamA" evidence="7">
    <location>
        <begin position="52"/>
        <end position="188"/>
    </location>
</feature>
<feature type="transmembrane region" description="Helical" evidence="6">
    <location>
        <begin position="87"/>
        <end position="106"/>
    </location>
</feature>